<dbReference type="PROSITE" id="PS51178">
    <property type="entry name" value="PASTA"/>
    <property type="match status" value="3"/>
</dbReference>
<dbReference type="Gene3D" id="1.10.510.10">
    <property type="entry name" value="Transferase(Phosphotransferase) domain 1"/>
    <property type="match status" value="1"/>
</dbReference>
<dbReference type="EMBL" id="JXYS01000017">
    <property type="protein sequence ID" value="KJF18452.1"/>
    <property type="molecule type" value="Genomic_DNA"/>
</dbReference>
<keyword evidence="10" id="KW-0472">Membrane</keyword>
<dbReference type="PATRIC" id="fig|1280514.3.peg.911"/>
<evidence type="ECO:0000256" key="6">
    <source>
        <dbReference type="ARBA" id="ARBA00022840"/>
    </source>
</evidence>
<protein>
    <recommendedName>
        <fullName evidence="1">non-specific serine/threonine protein kinase</fullName>
        <ecNumber evidence="1">2.7.11.1</ecNumber>
    </recommendedName>
</protein>
<keyword evidence="3 13" id="KW-0808">Transferase</keyword>
<keyword evidence="5 13" id="KW-0418">Kinase</keyword>
<feature type="compositionally biased region" description="Low complexity" evidence="9">
    <location>
        <begin position="566"/>
        <end position="601"/>
    </location>
</feature>
<keyword evidence="4" id="KW-0547">Nucleotide-binding</keyword>
<evidence type="ECO:0000256" key="8">
    <source>
        <dbReference type="ARBA" id="ARBA00048679"/>
    </source>
</evidence>
<dbReference type="PROSITE" id="PS00108">
    <property type="entry name" value="PROTEIN_KINASE_ST"/>
    <property type="match status" value="1"/>
</dbReference>
<dbReference type="InterPro" id="IPR008271">
    <property type="entry name" value="Ser/Thr_kinase_AS"/>
</dbReference>
<comment type="catalytic activity">
    <reaction evidence="8">
        <text>L-seryl-[protein] + ATP = O-phospho-L-seryl-[protein] + ADP + H(+)</text>
        <dbReference type="Rhea" id="RHEA:17989"/>
        <dbReference type="Rhea" id="RHEA-COMP:9863"/>
        <dbReference type="Rhea" id="RHEA-COMP:11604"/>
        <dbReference type="ChEBI" id="CHEBI:15378"/>
        <dbReference type="ChEBI" id="CHEBI:29999"/>
        <dbReference type="ChEBI" id="CHEBI:30616"/>
        <dbReference type="ChEBI" id="CHEBI:83421"/>
        <dbReference type="ChEBI" id="CHEBI:456216"/>
        <dbReference type="EC" id="2.7.11.1"/>
    </reaction>
</comment>
<dbReference type="Gene3D" id="3.30.200.20">
    <property type="entry name" value="Phosphorylase Kinase, domain 1"/>
    <property type="match status" value="1"/>
</dbReference>
<dbReference type="FunFam" id="1.10.510.10:FF:000021">
    <property type="entry name" value="Serine/threonine protein kinase"/>
    <property type="match status" value="1"/>
</dbReference>
<evidence type="ECO:0000313" key="14">
    <source>
        <dbReference type="Proteomes" id="UP000032360"/>
    </source>
</evidence>
<gene>
    <name evidence="13" type="primary">prkC</name>
    <name evidence="13" type="ORF">AXFE_06800</name>
</gene>
<feature type="domain" description="PASTA" evidence="12">
    <location>
        <begin position="434"/>
        <end position="499"/>
    </location>
</feature>
<feature type="domain" description="Protein kinase" evidence="11">
    <location>
        <begin position="9"/>
        <end position="270"/>
    </location>
</feature>
<dbReference type="CDD" id="cd06577">
    <property type="entry name" value="PASTA_pknB"/>
    <property type="match status" value="3"/>
</dbReference>
<accession>A0A0D8HL46</accession>
<keyword evidence="6" id="KW-0067">ATP-binding</keyword>
<evidence type="ECO:0000256" key="5">
    <source>
        <dbReference type="ARBA" id="ARBA00022777"/>
    </source>
</evidence>
<evidence type="ECO:0000313" key="13">
    <source>
        <dbReference type="EMBL" id="KJF18452.1"/>
    </source>
</evidence>
<proteinExistence type="predicted"/>
<evidence type="ECO:0000256" key="3">
    <source>
        <dbReference type="ARBA" id="ARBA00022679"/>
    </source>
</evidence>
<feature type="region of interest" description="Disordered" evidence="9">
    <location>
        <begin position="565"/>
        <end position="601"/>
    </location>
</feature>
<evidence type="ECO:0000256" key="10">
    <source>
        <dbReference type="SAM" id="Phobius"/>
    </source>
</evidence>
<dbReference type="PANTHER" id="PTHR43289">
    <property type="entry name" value="MITOGEN-ACTIVATED PROTEIN KINASE KINASE KINASE 20-RELATED"/>
    <property type="match status" value="1"/>
</dbReference>
<evidence type="ECO:0000256" key="2">
    <source>
        <dbReference type="ARBA" id="ARBA00022527"/>
    </source>
</evidence>
<evidence type="ECO:0000256" key="4">
    <source>
        <dbReference type="ARBA" id="ARBA00022741"/>
    </source>
</evidence>
<keyword evidence="2" id="KW-0723">Serine/threonine-protein kinase</keyword>
<sequence>MAQPYGSRYEIVDKIARGGMADVFRARDLLLDRLVALKVLFPELSTSSAFVERFRREATAAANLSHPNIVSVFDWGRSENSYFIVMELIEGETLGSLIRKSGTLSFDYAAAIAADVASALSYAHRHGVVHRDIKPGNVLITSDGHIKVTDFGIARAQSANEDLTQTGSVMGTATYISPEQAEGKVLDGRSDVYSLGVVLFEMVIGKPPFSGDSTVSVAMKQVNEPTPSVSRLRSETPAALVAIIDKALAKVPNDRYETAQDFRADLLRFIQGRPVDAARDRVMPDYGDTTTVMSEVSGYSQTTMMASNEAERTTIIPVIPAPPKRRRENTGTVVAILAAIIVLGLFFFLFRLVQGHKSNNPSTTNTTLASVSVPSVVGDTLSSATTSLGASHLRFKINYQQSSSVPSGTVLSQSPVAGSSVSSGTSVSIQVSSGAALVTLPNVTNQTIGNAESQLVPLGFSITTTYVNSSSPNGTVIKQNPTGASKVPAGSTVTLTVSNGPSTISVPDVTGKPSAQAANALGTAGLSLGNTTNQSSNSVPNGDVISTNPPAGTAVAPNSSVDIVVSTGPGSPATTTSTTTTAATTTTTAAPATTTTTTAAG</sequence>
<dbReference type="STRING" id="1280514.AXFE_06800"/>
<dbReference type="Gene3D" id="3.30.10.20">
    <property type="match status" value="3"/>
</dbReference>
<dbReference type="PANTHER" id="PTHR43289:SF34">
    <property type="entry name" value="SERINE_THREONINE-PROTEIN KINASE YBDM-RELATED"/>
    <property type="match status" value="1"/>
</dbReference>
<dbReference type="InterPro" id="IPR000719">
    <property type="entry name" value="Prot_kinase_dom"/>
</dbReference>
<dbReference type="NCBIfam" id="NF033483">
    <property type="entry name" value="PknB_PASTA_kin"/>
    <property type="match status" value="1"/>
</dbReference>
<dbReference type="FunFam" id="3.30.200.20:FF:000035">
    <property type="entry name" value="Serine/threonine protein kinase Stk1"/>
    <property type="match status" value="1"/>
</dbReference>
<dbReference type="InterPro" id="IPR011009">
    <property type="entry name" value="Kinase-like_dom_sf"/>
</dbReference>
<dbReference type="Proteomes" id="UP000032360">
    <property type="component" value="Unassembled WGS sequence"/>
</dbReference>
<keyword evidence="10" id="KW-0812">Transmembrane</keyword>
<dbReference type="SMART" id="SM00740">
    <property type="entry name" value="PASTA"/>
    <property type="match status" value="3"/>
</dbReference>
<feature type="transmembrane region" description="Helical" evidence="10">
    <location>
        <begin position="333"/>
        <end position="353"/>
    </location>
</feature>
<dbReference type="PROSITE" id="PS50011">
    <property type="entry name" value="PROTEIN_KINASE_DOM"/>
    <property type="match status" value="1"/>
</dbReference>
<dbReference type="GO" id="GO:0045717">
    <property type="term" value="P:negative regulation of fatty acid biosynthetic process"/>
    <property type="evidence" value="ECO:0007669"/>
    <property type="project" value="UniProtKB-ARBA"/>
</dbReference>
<keyword evidence="14" id="KW-1185">Reference proteome</keyword>
<name>A0A0D8HL46_9ACTN</name>
<reference evidence="13 14" key="1">
    <citation type="submission" date="2015-01" db="EMBL/GenBank/DDBJ databases">
        <title>Draft genome of the acidophilic iron oxidizer Acidithrix ferrooxidans strain Py-F3.</title>
        <authorList>
            <person name="Poehlein A."/>
            <person name="Eisen S."/>
            <person name="Schloemann M."/>
            <person name="Johnson B.D."/>
            <person name="Daniel R."/>
            <person name="Muehling M."/>
        </authorList>
    </citation>
    <scope>NUCLEOTIDE SEQUENCE [LARGE SCALE GENOMIC DNA]</scope>
    <source>
        <strain evidence="13 14">Py-F3</strain>
    </source>
</reference>
<organism evidence="13 14">
    <name type="scientific">Acidithrix ferrooxidans</name>
    <dbReference type="NCBI Taxonomy" id="1280514"/>
    <lineage>
        <taxon>Bacteria</taxon>
        <taxon>Bacillati</taxon>
        <taxon>Actinomycetota</taxon>
        <taxon>Acidimicrobiia</taxon>
        <taxon>Acidimicrobiales</taxon>
        <taxon>Acidimicrobiaceae</taxon>
        <taxon>Acidithrix</taxon>
    </lineage>
</organism>
<dbReference type="CDD" id="cd14014">
    <property type="entry name" value="STKc_PknB_like"/>
    <property type="match status" value="1"/>
</dbReference>
<dbReference type="Pfam" id="PF03793">
    <property type="entry name" value="PASTA"/>
    <property type="match status" value="3"/>
</dbReference>
<dbReference type="EC" id="2.7.11.1" evidence="1"/>
<dbReference type="SMART" id="SM00220">
    <property type="entry name" value="S_TKc"/>
    <property type="match status" value="1"/>
</dbReference>
<evidence type="ECO:0000259" key="12">
    <source>
        <dbReference type="PROSITE" id="PS51178"/>
    </source>
</evidence>
<feature type="domain" description="PASTA" evidence="12">
    <location>
        <begin position="500"/>
        <end position="567"/>
    </location>
</feature>
<dbReference type="SUPFAM" id="SSF56112">
    <property type="entry name" value="Protein kinase-like (PK-like)"/>
    <property type="match status" value="1"/>
</dbReference>
<comment type="catalytic activity">
    <reaction evidence="7">
        <text>L-threonyl-[protein] + ATP = O-phospho-L-threonyl-[protein] + ADP + H(+)</text>
        <dbReference type="Rhea" id="RHEA:46608"/>
        <dbReference type="Rhea" id="RHEA-COMP:11060"/>
        <dbReference type="Rhea" id="RHEA-COMP:11605"/>
        <dbReference type="ChEBI" id="CHEBI:15378"/>
        <dbReference type="ChEBI" id="CHEBI:30013"/>
        <dbReference type="ChEBI" id="CHEBI:30616"/>
        <dbReference type="ChEBI" id="CHEBI:61977"/>
        <dbReference type="ChEBI" id="CHEBI:456216"/>
        <dbReference type="EC" id="2.7.11.1"/>
    </reaction>
</comment>
<feature type="region of interest" description="Disordered" evidence="9">
    <location>
        <begin position="528"/>
        <end position="551"/>
    </location>
</feature>
<evidence type="ECO:0000256" key="7">
    <source>
        <dbReference type="ARBA" id="ARBA00047899"/>
    </source>
</evidence>
<feature type="domain" description="PASTA" evidence="12">
    <location>
        <begin position="367"/>
        <end position="433"/>
    </location>
</feature>
<dbReference type="Pfam" id="PF00069">
    <property type="entry name" value="Pkinase"/>
    <property type="match status" value="1"/>
</dbReference>
<dbReference type="GO" id="GO:0004674">
    <property type="term" value="F:protein serine/threonine kinase activity"/>
    <property type="evidence" value="ECO:0007669"/>
    <property type="project" value="UniProtKB-KW"/>
</dbReference>
<evidence type="ECO:0000256" key="1">
    <source>
        <dbReference type="ARBA" id="ARBA00012513"/>
    </source>
</evidence>
<dbReference type="GO" id="GO:0005524">
    <property type="term" value="F:ATP binding"/>
    <property type="evidence" value="ECO:0007669"/>
    <property type="project" value="UniProtKB-KW"/>
</dbReference>
<dbReference type="AlphaFoldDB" id="A0A0D8HL46"/>
<comment type="caution">
    <text evidence="13">The sequence shown here is derived from an EMBL/GenBank/DDBJ whole genome shotgun (WGS) entry which is preliminary data.</text>
</comment>
<dbReference type="GO" id="GO:0106310">
    <property type="term" value="F:protein serine kinase activity"/>
    <property type="evidence" value="ECO:0007669"/>
    <property type="project" value="RHEA"/>
</dbReference>
<dbReference type="InterPro" id="IPR005543">
    <property type="entry name" value="PASTA_dom"/>
</dbReference>
<keyword evidence="10" id="KW-1133">Transmembrane helix</keyword>
<dbReference type="RefSeq" id="WP_052604454.1">
    <property type="nucleotide sequence ID" value="NZ_JXYS01000017.1"/>
</dbReference>
<evidence type="ECO:0000259" key="11">
    <source>
        <dbReference type="PROSITE" id="PS50011"/>
    </source>
</evidence>
<evidence type="ECO:0000256" key="9">
    <source>
        <dbReference type="SAM" id="MobiDB-lite"/>
    </source>
</evidence>